<dbReference type="GO" id="GO:0003677">
    <property type="term" value="F:DNA binding"/>
    <property type="evidence" value="ECO:0007669"/>
    <property type="project" value="InterPro"/>
</dbReference>
<dbReference type="CDD" id="cd04481">
    <property type="entry name" value="RPA1_DBD_B_like"/>
    <property type="match status" value="1"/>
</dbReference>
<evidence type="ECO:0000313" key="2">
    <source>
        <dbReference type="EMBL" id="GAU44162.1"/>
    </source>
</evidence>
<dbReference type="Pfam" id="PF02721">
    <property type="entry name" value="DUF223"/>
    <property type="match status" value="1"/>
</dbReference>
<dbReference type="AlphaFoldDB" id="A0A2Z6P6N9"/>
<dbReference type="CDD" id="cd04480">
    <property type="entry name" value="RPA1_DBD_A_like"/>
    <property type="match status" value="1"/>
</dbReference>
<dbReference type="EMBL" id="DF974020">
    <property type="protein sequence ID" value="GAU44162.1"/>
    <property type="molecule type" value="Genomic_DNA"/>
</dbReference>
<keyword evidence="3" id="KW-1185">Reference proteome</keyword>
<protein>
    <recommendedName>
        <fullName evidence="1">TF-B3 domain-containing protein</fullName>
    </recommendedName>
</protein>
<organism evidence="2 3">
    <name type="scientific">Trifolium subterraneum</name>
    <name type="common">Subterranean clover</name>
    <dbReference type="NCBI Taxonomy" id="3900"/>
    <lineage>
        <taxon>Eukaryota</taxon>
        <taxon>Viridiplantae</taxon>
        <taxon>Streptophyta</taxon>
        <taxon>Embryophyta</taxon>
        <taxon>Tracheophyta</taxon>
        <taxon>Spermatophyta</taxon>
        <taxon>Magnoliopsida</taxon>
        <taxon>eudicotyledons</taxon>
        <taxon>Gunneridae</taxon>
        <taxon>Pentapetalae</taxon>
        <taxon>rosids</taxon>
        <taxon>fabids</taxon>
        <taxon>Fabales</taxon>
        <taxon>Fabaceae</taxon>
        <taxon>Papilionoideae</taxon>
        <taxon>50 kb inversion clade</taxon>
        <taxon>NPAAA clade</taxon>
        <taxon>Hologalegina</taxon>
        <taxon>IRL clade</taxon>
        <taxon>Trifolieae</taxon>
        <taxon>Trifolium</taxon>
    </lineage>
</organism>
<dbReference type="OrthoDB" id="1110184at2759"/>
<dbReference type="InterPro" id="IPR003340">
    <property type="entry name" value="B3_DNA-bd"/>
</dbReference>
<dbReference type="Proteomes" id="UP000242715">
    <property type="component" value="Unassembled WGS sequence"/>
</dbReference>
<dbReference type="Gene3D" id="2.40.50.140">
    <property type="entry name" value="Nucleic acid-binding proteins"/>
    <property type="match status" value="2"/>
</dbReference>
<dbReference type="InterPro" id="IPR012340">
    <property type="entry name" value="NA-bd_OB-fold"/>
</dbReference>
<sequence length="564" mass="63878">MPADINKVTETVVCAELDKPITTEIPQSGNKDIVKHVEDYPYDPIDKINKKKEIWRLGVIIDDKWIVFKGEAEESLQIVIRDIKGNNIQATIMEKDIEYWKPKLAEGKTYCMRNFKIYDNNTGFRMSVHKYKLMFVGATRVDELEIAGIPPTLYNFVDFTEILAGKFTPDLLVDAIGVIDSIKKVVTASNTKKGNVAFTIKDMRDNVLDCTLWDSHAIHFLNHYDQQADLGPVVMIIKHAKVKPAQEMYPIQLTNAWYGTKMLFDKEIPEITAFITSLPKDRSYPTQSYRVSNSSQWFSQTSGGSQYNADEIFMKGARILPIAEIKKLKRVSNQGWFFRGCHDCSFKADELVAKIEEQLPGAESSLKAIESSMEDVVALNDSTPIQIFDQTDIEKFASLDDSILSTFLGHPTKHLPRGALRRTLQLIIPILRLSSHQPVGNPLTHTDGYPSFHSLSTKPELAVSFDVVLSKYTAFSSQLTLKKEFGDYIRSTGWNYVLLCNKDFHVQQASILLRGHPKLSSKIGTGWKNFCIREGYKDGDTIRFKFAKSQSENLVHVRKVSSNA</sequence>
<evidence type="ECO:0000313" key="3">
    <source>
        <dbReference type="Proteomes" id="UP000242715"/>
    </source>
</evidence>
<dbReference type="SMART" id="SM01019">
    <property type="entry name" value="B3"/>
    <property type="match status" value="1"/>
</dbReference>
<accession>A0A2Z6P6N9</accession>
<proteinExistence type="predicted"/>
<dbReference type="PANTHER" id="PTHR47165">
    <property type="entry name" value="OS03G0429900 PROTEIN"/>
    <property type="match status" value="1"/>
</dbReference>
<dbReference type="PANTHER" id="PTHR47165:SF4">
    <property type="entry name" value="OS03G0429900 PROTEIN"/>
    <property type="match status" value="1"/>
</dbReference>
<feature type="domain" description="TF-B3" evidence="1">
    <location>
        <begin position="464"/>
        <end position="561"/>
    </location>
</feature>
<dbReference type="InterPro" id="IPR003871">
    <property type="entry name" value="RFA1B/D_OB_1st"/>
</dbReference>
<dbReference type="SUPFAM" id="SSF50249">
    <property type="entry name" value="Nucleic acid-binding proteins"/>
    <property type="match status" value="2"/>
</dbReference>
<gene>
    <name evidence="2" type="ORF">TSUD_377620</name>
</gene>
<evidence type="ECO:0000259" key="1">
    <source>
        <dbReference type="PROSITE" id="PS50863"/>
    </source>
</evidence>
<dbReference type="PROSITE" id="PS50863">
    <property type="entry name" value="B3"/>
    <property type="match status" value="1"/>
</dbReference>
<reference evidence="3" key="1">
    <citation type="journal article" date="2017" name="Front. Plant Sci.">
        <title>Climate Clever Clovers: New Paradigm to Reduce the Environmental Footprint of Ruminants by Breeding Low Methanogenic Forages Utilizing Haplotype Variation.</title>
        <authorList>
            <person name="Kaur P."/>
            <person name="Appels R."/>
            <person name="Bayer P.E."/>
            <person name="Keeble-Gagnere G."/>
            <person name="Wang J."/>
            <person name="Hirakawa H."/>
            <person name="Shirasawa K."/>
            <person name="Vercoe P."/>
            <person name="Stefanova K."/>
            <person name="Durmic Z."/>
            <person name="Nichols P."/>
            <person name="Revell C."/>
            <person name="Isobe S.N."/>
            <person name="Edwards D."/>
            <person name="Erskine W."/>
        </authorList>
    </citation>
    <scope>NUCLEOTIDE SEQUENCE [LARGE SCALE GENOMIC DNA]</scope>
    <source>
        <strain evidence="3">cv. Daliak</strain>
    </source>
</reference>
<name>A0A2Z6P6N9_TRISU</name>